<reference evidence="1" key="2">
    <citation type="journal article" date="2015" name="Fish Shellfish Immunol.">
        <title>Early steps in the European eel (Anguilla anguilla)-Vibrio vulnificus interaction in the gills: Role of the RtxA13 toxin.</title>
        <authorList>
            <person name="Callol A."/>
            <person name="Pajuelo D."/>
            <person name="Ebbesson L."/>
            <person name="Teles M."/>
            <person name="MacKenzie S."/>
            <person name="Amaro C."/>
        </authorList>
    </citation>
    <scope>NUCLEOTIDE SEQUENCE</scope>
</reference>
<dbReference type="AlphaFoldDB" id="A0A0E9U5X8"/>
<proteinExistence type="predicted"/>
<dbReference type="EMBL" id="GBXM01048007">
    <property type="protein sequence ID" value="JAH60570.1"/>
    <property type="molecule type" value="Transcribed_RNA"/>
</dbReference>
<organism evidence="1">
    <name type="scientific">Anguilla anguilla</name>
    <name type="common">European freshwater eel</name>
    <name type="synonym">Muraena anguilla</name>
    <dbReference type="NCBI Taxonomy" id="7936"/>
    <lineage>
        <taxon>Eukaryota</taxon>
        <taxon>Metazoa</taxon>
        <taxon>Chordata</taxon>
        <taxon>Craniata</taxon>
        <taxon>Vertebrata</taxon>
        <taxon>Euteleostomi</taxon>
        <taxon>Actinopterygii</taxon>
        <taxon>Neopterygii</taxon>
        <taxon>Teleostei</taxon>
        <taxon>Anguilliformes</taxon>
        <taxon>Anguillidae</taxon>
        <taxon>Anguilla</taxon>
    </lineage>
</organism>
<evidence type="ECO:0000313" key="1">
    <source>
        <dbReference type="EMBL" id="JAH60570.1"/>
    </source>
</evidence>
<reference evidence="1" key="1">
    <citation type="submission" date="2014-11" db="EMBL/GenBank/DDBJ databases">
        <authorList>
            <person name="Amaro Gonzalez C."/>
        </authorList>
    </citation>
    <scope>NUCLEOTIDE SEQUENCE</scope>
</reference>
<accession>A0A0E9U5X8</accession>
<sequence length="19" mass="2123">MACNILRSSQSENSFSVYS</sequence>
<protein>
    <submittedName>
        <fullName evidence="1">Uncharacterized protein</fullName>
    </submittedName>
</protein>
<name>A0A0E9U5X8_ANGAN</name>